<dbReference type="InterPro" id="IPR047187">
    <property type="entry name" value="SF1_C_Upf1"/>
</dbReference>
<name>A0A0C3PK16_PISTI</name>
<dbReference type="GO" id="GO:0016787">
    <property type="term" value="F:hydrolase activity"/>
    <property type="evidence" value="ECO:0007669"/>
    <property type="project" value="UniProtKB-KW"/>
</dbReference>
<evidence type="ECO:0000256" key="5">
    <source>
        <dbReference type="ARBA" id="ARBA00022840"/>
    </source>
</evidence>
<feature type="non-terminal residue" evidence="8">
    <location>
        <position position="738"/>
    </location>
</feature>
<feature type="domain" description="Helicase ATP-binding" evidence="7">
    <location>
        <begin position="338"/>
        <end position="563"/>
    </location>
</feature>
<dbReference type="InterPro" id="IPR050534">
    <property type="entry name" value="Coronavir_polyprotein_1ab"/>
</dbReference>
<dbReference type="EMBL" id="KN831955">
    <property type="protein sequence ID" value="KIO08961.1"/>
    <property type="molecule type" value="Genomic_DNA"/>
</dbReference>
<keyword evidence="3" id="KW-0378">Hydrolase</keyword>
<dbReference type="GO" id="GO:0005524">
    <property type="term" value="F:ATP binding"/>
    <property type="evidence" value="ECO:0007669"/>
    <property type="project" value="UniProtKB-KW"/>
</dbReference>
<dbReference type="CDD" id="cd17934">
    <property type="entry name" value="DEXXQc_Upf1-like"/>
    <property type="match status" value="1"/>
</dbReference>
<dbReference type="Gene3D" id="3.40.50.300">
    <property type="entry name" value="P-loop containing nucleotide triphosphate hydrolases"/>
    <property type="match status" value="2"/>
</dbReference>
<proteinExistence type="inferred from homology"/>
<dbReference type="GO" id="GO:0043139">
    <property type="term" value="F:5'-3' DNA helicase activity"/>
    <property type="evidence" value="ECO:0007669"/>
    <property type="project" value="TreeGrafter"/>
</dbReference>
<accession>A0A0C3PK16</accession>
<dbReference type="OrthoDB" id="6513042at2759"/>
<reference evidence="8 9" key="1">
    <citation type="submission" date="2014-04" db="EMBL/GenBank/DDBJ databases">
        <authorList>
            <consortium name="DOE Joint Genome Institute"/>
            <person name="Kuo A."/>
            <person name="Kohler A."/>
            <person name="Costa M.D."/>
            <person name="Nagy L.G."/>
            <person name="Floudas D."/>
            <person name="Copeland A."/>
            <person name="Barry K.W."/>
            <person name="Cichocki N."/>
            <person name="Veneault-Fourrey C."/>
            <person name="LaButti K."/>
            <person name="Lindquist E.A."/>
            <person name="Lipzen A."/>
            <person name="Lundell T."/>
            <person name="Morin E."/>
            <person name="Murat C."/>
            <person name="Sun H."/>
            <person name="Tunlid A."/>
            <person name="Henrissat B."/>
            <person name="Grigoriev I.V."/>
            <person name="Hibbett D.S."/>
            <person name="Martin F."/>
            <person name="Nordberg H.P."/>
            <person name="Cantor M.N."/>
            <person name="Hua S.X."/>
        </authorList>
    </citation>
    <scope>NUCLEOTIDE SEQUENCE [LARGE SCALE GENOMIC DNA]</scope>
    <source>
        <strain evidence="8 9">Marx 270</strain>
    </source>
</reference>
<dbReference type="InParanoid" id="A0A0C3PK16"/>
<dbReference type="AlphaFoldDB" id="A0A0C3PK16"/>
<evidence type="ECO:0000256" key="4">
    <source>
        <dbReference type="ARBA" id="ARBA00022806"/>
    </source>
</evidence>
<dbReference type="STRING" id="870435.A0A0C3PK16"/>
<dbReference type="Proteomes" id="UP000054217">
    <property type="component" value="Unassembled WGS sequence"/>
</dbReference>
<dbReference type="SUPFAM" id="SSF52540">
    <property type="entry name" value="P-loop containing nucleoside triphosphate hydrolases"/>
    <property type="match status" value="1"/>
</dbReference>
<dbReference type="Pfam" id="PF13087">
    <property type="entry name" value="AAA_12"/>
    <property type="match status" value="1"/>
</dbReference>
<evidence type="ECO:0000256" key="1">
    <source>
        <dbReference type="ARBA" id="ARBA00007913"/>
    </source>
</evidence>
<comment type="similarity">
    <text evidence="1">Belongs to the DNA2/NAM7 helicase family.</text>
</comment>
<dbReference type="PANTHER" id="PTHR43788">
    <property type="entry name" value="DNA2/NAM7 HELICASE FAMILY MEMBER"/>
    <property type="match status" value="1"/>
</dbReference>
<keyword evidence="4" id="KW-0347">Helicase</keyword>
<organism evidence="8 9">
    <name type="scientific">Pisolithus tinctorius Marx 270</name>
    <dbReference type="NCBI Taxonomy" id="870435"/>
    <lineage>
        <taxon>Eukaryota</taxon>
        <taxon>Fungi</taxon>
        <taxon>Dikarya</taxon>
        <taxon>Basidiomycota</taxon>
        <taxon>Agaricomycotina</taxon>
        <taxon>Agaricomycetes</taxon>
        <taxon>Agaricomycetidae</taxon>
        <taxon>Boletales</taxon>
        <taxon>Sclerodermatineae</taxon>
        <taxon>Pisolithaceae</taxon>
        <taxon>Pisolithus</taxon>
    </lineage>
</organism>
<evidence type="ECO:0000256" key="3">
    <source>
        <dbReference type="ARBA" id="ARBA00022801"/>
    </source>
</evidence>
<sequence length="738" mass="82545">SFLDTVTSRGVIGVSASYRDNCQLSAIAFSSLSRALVVHFTSGGLPQGSNPRKRSRIMEGRDLLEEHILCNTEYQKYAFNMDRIAIALYLDLMLRIDRAVDMLSVSLGDRRSLEAFLDAMGGQPTLHQLNVKELFFTNEFRSVSDSDLVQQAWAACQAAILPHMAERFHTVGRIRTNTIPDEHMTVLAKISRDGDLLNSLKPFIMKNDVMPGITMNTDNLTLTCSRYLTRIRNSTQQLLQIETPKGVQLLGRAIRVEGRHAHIEISGPLEGNAIRSVTTFGKANLTSADACREKVILVILKGSTLLSHPLVKAIWFPNQPIWWMPSSHLKPKIPISCANLKVNPSQGKAIEKILSALDMDRVVLIQGPPGTGKTTVITAAVTSIISFPAASSRTIWIAAQSNVAVKNIAEKFAKIGFYDFALLVSKEFHFDWHEHLYEKLESRLIRSETFSREGVGASRQLRGARVILCTLGMLSNNHIEAFRHVNPVDILIFDEGSQIDVGSYLPVFDRFKFTLSKIVFIGDNKQLPPYGQREISTLHSIFEVNHLHKKAIFLDTQYRIPRVLGDFISQRVYNGKLKTCHANSVSLPCRFVDVERGHEERSGKSWINSSEAQVVVQIAAAYQAKALDFRIITPYDAQRSLIERELQVANVRHEDKVFNIDSFQGNEAEHIIISLVRSHRLGFLVHEGRANVMLTRCKKTMIICTSRAFIWGLGASTLVGQLAEVLGPQAWVNGEIVV</sequence>
<protein>
    <recommendedName>
        <fullName evidence="7">Helicase ATP-binding domain-containing protein</fullName>
    </recommendedName>
</protein>
<dbReference type="CDD" id="cd18808">
    <property type="entry name" value="SF1_C_Upf1"/>
    <property type="match status" value="1"/>
</dbReference>
<feature type="non-terminal residue" evidence="8">
    <location>
        <position position="1"/>
    </location>
</feature>
<dbReference type="PANTHER" id="PTHR43788:SF8">
    <property type="entry name" value="DNA-BINDING PROTEIN SMUBP-2"/>
    <property type="match status" value="1"/>
</dbReference>
<dbReference type="Pfam" id="PF13086">
    <property type="entry name" value="AAA_11"/>
    <property type="match status" value="2"/>
</dbReference>
<dbReference type="InterPro" id="IPR041679">
    <property type="entry name" value="DNA2/NAM7-like_C"/>
</dbReference>
<keyword evidence="5" id="KW-0067">ATP-binding</keyword>
<gene>
    <name evidence="8" type="ORF">M404DRAFT_78352</name>
</gene>
<evidence type="ECO:0000313" key="9">
    <source>
        <dbReference type="Proteomes" id="UP000054217"/>
    </source>
</evidence>
<evidence type="ECO:0000259" key="7">
    <source>
        <dbReference type="SMART" id="SM00487"/>
    </source>
</evidence>
<dbReference type="SMART" id="SM00487">
    <property type="entry name" value="DEXDc"/>
    <property type="match status" value="1"/>
</dbReference>
<reference evidence="9" key="2">
    <citation type="submission" date="2015-01" db="EMBL/GenBank/DDBJ databases">
        <title>Evolutionary Origins and Diversification of the Mycorrhizal Mutualists.</title>
        <authorList>
            <consortium name="DOE Joint Genome Institute"/>
            <consortium name="Mycorrhizal Genomics Consortium"/>
            <person name="Kohler A."/>
            <person name="Kuo A."/>
            <person name="Nagy L.G."/>
            <person name="Floudas D."/>
            <person name="Copeland A."/>
            <person name="Barry K.W."/>
            <person name="Cichocki N."/>
            <person name="Veneault-Fourrey C."/>
            <person name="LaButti K."/>
            <person name="Lindquist E.A."/>
            <person name="Lipzen A."/>
            <person name="Lundell T."/>
            <person name="Morin E."/>
            <person name="Murat C."/>
            <person name="Riley R."/>
            <person name="Ohm R."/>
            <person name="Sun H."/>
            <person name="Tunlid A."/>
            <person name="Henrissat B."/>
            <person name="Grigoriev I.V."/>
            <person name="Hibbett D.S."/>
            <person name="Martin F."/>
        </authorList>
    </citation>
    <scope>NUCLEOTIDE SEQUENCE [LARGE SCALE GENOMIC DNA]</scope>
    <source>
        <strain evidence="9">Marx 270</strain>
    </source>
</reference>
<evidence type="ECO:0000256" key="6">
    <source>
        <dbReference type="ARBA" id="ARBA00048432"/>
    </source>
</evidence>
<dbReference type="InterPro" id="IPR027417">
    <property type="entry name" value="P-loop_NTPase"/>
</dbReference>
<evidence type="ECO:0000313" key="8">
    <source>
        <dbReference type="EMBL" id="KIO08961.1"/>
    </source>
</evidence>
<comment type="catalytic activity">
    <reaction evidence="6">
        <text>ATP + H2O = ADP + phosphate + H(+)</text>
        <dbReference type="Rhea" id="RHEA:13065"/>
        <dbReference type="ChEBI" id="CHEBI:15377"/>
        <dbReference type="ChEBI" id="CHEBI:15378"/>
        <dbReference type="ChEBI" id="CHEBI:30616"/>
        <dbReference type="ChEBI" id="CHEBI:43474"/>
        <dbReference type="ChEBI" id="CHEBI:456216"/>
        <dbReference type="EC" id="3.6.4.12"/>
    </reaction>
    <physiologicalReaction direction="left-to-right" evidence="6">
        <dbReference type="Rhea" id="RHEA:13066"/>
    </physiologicalReaction>
</comment>
<evidence type="ECO:0000256" key="2">
    <source>
        <dbReference type="ARBA" id="ARBA00022741"/>
    </source>
</evidence>
<dbReference type="InterPro" id="IPR041677">
    <property type="entry name" value="DNA2/NAM7_AAA_11"/>
</dbReference>
<keyword evidence="2" id="KW-0547">Nucleotide-binding</keyword>
<dbReference type="InterPro" id="IPR014001">
    <property type="entry name" value="Helicase_ATP-bd"/>
</dbReference>
<dbReference type="HOGENOM" id="CLU_010083_0_0_1"/>
<keyword evidence="9" id="KW-1185">Reference proteome</keyword>